<protein>
    <recommendedName>
        <fullName evidence="1">Serine/threonine-protein phosphatase</fullName>
        <ecNumber evidence="1">3.1.3.16</ecNumber>
    </recommendedName>
</protein>
<dbReference type="InterPro" id="IPR050341">
    <property type="entry name" value="PP1_catalytic_subunit"/>
</dbReference>
<evidence type="ECO:0000313" key="4">
    <source>
        <dbReference type="Proteomes" id="UP000179807"/>
    </source>
</evidence>
<dbReference type="EMBL" id="MLAK01000239">
    <property type="protein sequence ID" value="OHT15297.1"/>
    <property type="molecule type" value="Genomic_DNA"/>
</dbReference>
<dbReference type="GO" id="GO:0005634">
    <property type="term" value="C:nucleus"/>
    <property type="evidence" value="ECO:0007669"/>
    <property type="project" value="TreeGrafter"/>
</dbReference>
<dbReference type="SUPFAM" id="SSF56300">
    <property type="entry name" value="Metallo-dependent phosphatases"/>
    <property type="match status" value="1"/>
</dbReference>
<evidence type="ECO:0000313" key="3">
    <source>
        <dbReference type="EMBL" id="OHT15297.1"/>
    </source>
</evidence>
<dbReference type="Gene3D" id="3.60.21.10">
    <property type="match status" value="1"/>
</dbReference>
<comment type="similarity">
    <text evidence="1">Belongs to the PPP phosphatase family.</text>
</comment>
<comment type="catalytic activity">
    <reaction evidence="1">
        <text>O-phospho-L-threonyl-[protein] + H2O = L-threonyl-[protein] + phosphate</text>
        <dbReference type="Rhea" id="RHEA:47004"/>
        <dbReference type="Rhea" id="RHEA-COMP:11060"/>
        <dbReference type="Rhea" id="RHEA-COMP:11605"/>
        <dbReference type="ChEBI" id="CHEBI:15377"/>
        <dbReference type="ChEBI" id="CHEBI:30013"/>
        <dbReference type="ChEBI" id="CHEBI:43474"/>
        <dbReference type="ChEBI" id="CHEBI:61977"/>
        <dbReference type="EC" id="3.1.3.16"/>
    </reaction>
</comment>
<dbReference type="SMART" id="SM00156">
    <property type="entry name" value="PP2Ac"/>
    <property type="match status" value="1"/>
</dbReference>
<dbReference type="PANTHER" id="PTHR11668">
    <property type="entry name" value="SERINE/THREONINE PROTEIN PHOSPHATASE"/>
    <property type="match status" value="1"/>
</dbReference>
<dbReference type="VEuPathDB" id="TrichDB:TRFO_14200"/>
<keyword evidence="1" id="KW-0378">Hydrolase</keyword>
<dbReference type="CDD" id="cd00144">
    <property type="entry name" value="MPP_PPP_family"/>
    <property type="match status" value="1"/>
</dbReference>
<keyword evidence="4" id="KW-1185">Reference proteome</keyword>
<dbReference type="GO" id="GO:0005737">
    <property type="term" value="C:cytoplasm"/>
    <property type="evidence" value="ECO:0007669"/>
    <property type="project" value="TreeGrafter"/>
</dbReference>
<dbReference type="EC" id="3.1.3.16" evidence="1"/>
<dbReference type="AlphaFoldDB" id="A0A1J4KVG2"/>
<proteinExistence type="inferred from homology"/>
<dbReference type="OrthoDB" id="445564at2759"/>
<dbReference type="PRINTS" id="PR00114">
    <property type="entry name" value="STPHPHTASE"/>
</dbReference>
<dbReference type="InterPro" id="IPR004843">
    <property type="entry name" value="Calcineurin-like_PHP"/>
</dbReference>
<organism evidence="3 4">
    <name type="scientific">Tritrichomonas foetus</name>
    <dbReference type="NCBI Taxonomy" id="1144522"/>
    <lineage>
        <taxon>Eukaryota</taxon>
        <taxon>Metamonada</taxon>
        <taxon>Parabasalia</taxon>
        <taxon>Tritrichomonadida</taxon>
        <taxon>Tritrichomonadidae</taxon>
        <taxon>Tritrichomonas</taxon>
    </lineage>
</organism>
<gene>
    <name evidence="3" type="primary">sds21</name>
    <name evidence="3" type="ORF">TRFO_14200</name>
</gene>
<dbReference type="InterPro" id="IPR029052">
    <property type="entry name" value="Metallo-depent_PP-like"/>
</dbReference>
<dbReference type="Pfam" id="PF00149">
    <property type="entry name" value="Metallophos"/>
    <property type="match status" value="1"/>
</dbReference>
<dbReference type="Proteomes" id="UP000179807">
    <property type="component" value="Unassembled WGS sequence"/>
</dbReference>
<dbReference type="InterPro" id="IPR006186">
    <property type="entry name" value="Ser/Thr-sp_prot-phosphatase"/>
</dbReference>
<evidence type="ECO:0000259" key="2">
    <source>
        <dbReference type="PROSITE" id="PS00125"/>
    </source>
</evidence>
<evidence type="ECO:0000256" key="1">
    <source>
        <dbReference type="RuleBase" id="RU004273"/>
    </source>
</evidence>
<reference evidence="3" key="1">
    <citation type="submission" date="2016-10" db="EMBL/GenBank/DDBJ databases">
        <authorList>
            <person name="Benchimol M."/>
            <person name="Almeida L.G."/>
            <person name="Vasconcelos A.T."/>
            <person name="Perreira-Neves A."/>
            <person name="Rosa I.A."/>
            <person name="Tasca T."/>
            <person name="Bogo M.R."/>
            <person name="de Souza W."/>
        </authorList>
    </citation>
    <scope>NUCLEOTIDE SEQUENCE [LARGE SCALE GENOMIC DNA]</scope>
    <source>
        <strain evidence="3">K</strain>
    </source>
</reference>
<comment type="caution">
    <text evidence="3">The sequence shown here is derived from an EMBL/GenBank/DDBJ whole genome shotgun (WGS) entry which is preliminary data.</text>
</comment>
<dbReference type="PROSITE" id="PS00125">
    <property type="entry name" value="SER_THR_PHOSPHATASE"/>
    <property type="match status" value="1"/>
</dbReference>
<sequence length="390" mass="44719">MFLCSEEILKQSKAMYNENYNDNGLGNPRTYFVPKFSQILLNGLIKESLPTIMNEPILLKITGDVIIVGDLHGNIFDLLRIFQHFYEKDVKFLFLGDYVDRGDSSIELITLLLALKNVYPDKYYLIRGNHEFSEVNEKYGFFSDIMLQYKNKVIWEEFNHLFNYLPIAAIVNNTNFCVHGGLSEHLKYINQIEKLKRPISDFSNPLIEDIMWNDPNCELTGSLYGVGSRGIGKMFGLYACKIFFSHNKPINRIIRAHQCIKDGISFEFTSQVVTVFSASNFELKRNKSAVLYSREDGTIDSIVYPALPKMRKRSQVVSQLTQSPSNTIINNSSMGYQTLNCFKSNPASLLICPVIKKRRPSLYGVNRNSKISYNSSFLNINKYSEILNSD</sequence>
<dbReference type="PANTHER" id="PTHR11668:SF494">
    <property type="entry name" value="PROTEIN PHOSPHATASE, PUTATIVE-RELATED"/>
    <property type="match status" value="1"/>
</dbReference>
<dbReference type="RefSeq" id="XP_068368433.1">
    <property type="nucleotide sequence ID" value="XM_068497670.1"/>
</dbReference>
<feature type="domain" description="Serine/threonine specific protein phosphatases" evidence="2">
    <location>
        <begin position="126"/>
        <end position="131"/>
    </location>
</feature>
<dbReference type="GO" id="GO:0004722">
    <property type="term" value="F:protein serine/threonine phosphatase activity"/>
    <property type="evidence" value="ECO:0007669"/>
    <property type="project" value="UniProtKB-EC"/>
</dbReference>
<accession>A0A1J4KVG2</accession>
<dbReference type="GeneID" id="94832374"/>
<name>A0A1J4KVG2_9EUKA</name>